<dbReference type="SFLD" id="SFLDG01067">
    <property type="entry name" value="SPASM/twitch_domain_containing"/>
    <property type="match status" value="2"/>
</dbReference>
<keyword evidence="2" id="KW-0004">4Fe-4S</keyword>
<sequence length="389" mass="43123">MKNDIYGNAPFSMIPISVMVAGVGTTSFKVKGRFGIDKPSNFSAPLRPIVSWNITRRCNLKCLHCYIDAGAEDPRELTTAEALALVDQMAEVGVPLILFTGGEPLVRQDFFEIAERARDAGIKLVLSTNGTLITPEVARRLKEVRIVYVGVSLDSIDPAFHDQFRGTPGSFAAALAGIKNAIAAGLDVGLRFTVTAKNIHEVGAYVDFAASLGVKRITFYHLSAAGRAQKLPPDWWYTPQQYREFIETLISKARQYAGKLEIETTLAPYDGIYIAQTVGGGDERYLKFVESTGGCGRKIISIYPNGDVYPCQFIDFYKLGNVREKPLREILTPEKLEPFINTERYLRGPKCSTCKFKQYCKGGDRARAYYLSGDMFGDDPLCPIPHLFK</sequence>
<dbReference type="InterPro" id="IPR013785">
    <property type="entry name" value="Aldolase_TIM"/>
</dbReference>
<keyword evidence="5" id="KW-0408">Iron</keyword>
<evidence type="ECO:0000256" key="5">
    <source>
        <dbReference type="ARBA" id="ARBA00023004"/>
    </source>
</evidence>
<evidence type="ECO:0000313" key="8">
    <source>
        <dbReference type="EMBL" id="ABL87235.1"/>
    </source>
</evidence>
<dbReference type="GO" id="GO:0051539">
    <property type="term" value="F:4 iron, 4 sulfur cluster binding"/>
    <property type="evidence" value="ECO:0007669"/>
    <property type="project" value="UniProtKB-KW"/>
</dbReference>
<dbReference type="InterPro" id="IPR023885">
    <property type="entry name" value="4Fe4S-binding_SPASM_dom"/>
</dbReference>
<dbReference type="eggNOG" id="arCOG00938">
    <property type="taxonomic scope" value="Archaea"/>
</dbReference>
<dbReference type="InterPro" id="IPR058240">
    <property type="entry name" value="rSAM_sf"/>
</dbReference>
<dbReference type="GO" id="GO:0046872">
    <property type="term" value="F:metal ion binding"/>
    <property type="evidence" value="ECO:0007669"/>
    <property type="project" value="UniProtKB-KW"/>
</dbReference>
<protein>
    <submittedName>
        <fullName evidence="8">Radical SAM domain protein</fullName>
    </submittedName>
</protein>
<dbReference type="GO" id="GO:0006783">
    <property type="term" value="P:heme biosynthetic process"/>
    <property type="evidence" value="ECO:0007669"/>
    <property type="project" value="TreeGrafter"/>
</dbReference>
<name>A1RQK3_PYRIL</name>
<dbReference type="PANTHER" id="PTHR11228">
    <property type="entry name" value="RADICAL SAM DOMAIN PROTEIN"/>
    <property type="match status" value="1"/>
</dbReference>
<evidence type="ECO:0000256" key="1">
    <source>
        <dbReference type="ARBA" id="ARBA00001966"/>
    </source>
</evidence>
<dbReference type="Proteomes" id="UP000002595">
    <property type="component" value="Chromosome"/>
</dbReference>
<dbReference type="GO" id="GO:0003824">
    <property type="term" value="F:catalytic activity"/>
    <property type="evidence" value="ECO:0007669"/>
    <property type="project" value="InterPro"/>
</dbReference>
<dbReference type="PROSITE" id="PS51918">
    <property type="entry name" value="RADICAL_SAM"/>
    <property type="match status" value="1"/>
</dbReference>
<dbReference type="KEGG" id="pis:Pisl_0051"/>
<dbReference type="STRING" id="384616.Pisl_0051"/>
<keyword evidence="3" id="KW-0949">S-adenosyl-L-methionine</keyword>
<keyword evidence="9" id="KW-1185">Reference proteome</keyword>
<evidence type="ECO:0000256" key="6">
    <source>
        <dbReference type="ARBA" id="ARBA00023014"/>
    </source>
</evidence>
<dbReference type="PIRSF" id="PIRSF037420">
    <property type="entry name" value="PQQ_syn_pqqE"/>
    <property type="match status" value="1"/>
</dbReference>
<evidence type="ECO:0000313" key="9">
    <source>
        <dbReference type="Proteomes" id="UP000002595"/>
    </source>
</evidence>
<gene>
    <name evidence="8" type="ordered locus">Pisl_0051</name>
</gene>
<dbReference type="EMBL" id="CP000504">
    <property type="protein sequence ID" value="ABL87235.1"/>
    <property type="molecule type" value="Genomic_DNA"/>
</dbReference>
<dbReference type="CDD" id="cd01335">
    <property type="entry name" value="Radical_SAM"/>
    <property type="match status" value="1"/>
</dbReference>
<reference evidence="8" key="1">
    <citation type="submission" date="2006-12" db="EMBL/GenBank/DDBJ databases">
        <title>Complete sequence of Pyrobaculum islandicum DSM 4184.</title>
        <authorList>
            <person name="Copeland A."/>
            <person name="Lucas S."/>
            <person name="Lapidus A."/>
            <person name="Barry K."/>
            <person name="Detter J.C."/>
            <person name="Glavina del Rio T."/>
            <person name="Dalin E."/>
            <person name="Tice H."/>
            <person name="Pitluck S."/>
            <person name="Meincke L."/>
            <person name="Brettin T."/>
            <person name="Bruce D."/>
            <person name="Han C."/>
            <person name="Tapia R."/>
            <person name="Gilna P."/>
            <person name="Schmutz J."/>
            <person name="Larimer F."/>
            <person name="Land M."/>
            <person name="Hauser L."/>
            <person name="Kyrpides N."/>
            <person name="Mikhailova N."/>
            <person name="Cozen A.E."/>
            <person name="Fitz-Gibbon S.T."/>
            <person name="House C.H."/>
            <person name="Saltikov C."/>
            <person name="Lowe T."/>
            <person name="Richardson P."/>
        </authorList>
    </citation>
    <scope>NUCLEOTIDE SEQUENCE [LARGE SCALE GENOMIC DNA]</scope>
    <source>
        <strain evidence="8">DSM 4184</strain>
    </source>
</reference>
<feature type="domain" description="Radical SAM core" evidence="7">
    <location>
        <begin position="44"/>
        <end position="255"/>
    </location>
</feature>
<dbReference type="Pfam" id="PF13186">
    <property type="entry name" value="SPASM"/>
    <property type="match status" value="1"/>
</dbReference>
<dbReference type="InterPro" id="IPR006638">
    <property type="entry name" value="Elp3/MiaA/NifB-like_rSAM"/>
</dbReference>
<evidence type="ECO:0000256" key="2">
    <source>
        <dbReference type="ARBA" id="ARBA00022485"/>
    </source>
</evidence>
<evidence type="ECO:0000256" key="3">
    <source>
        <dbReference type="ARBA" id="ARBA00022691"/>
    </source>
</evidence>
<dbReference type="InterPro" id="IPR050377">
    <property type="entry name" value="Radical_SAM_PqqE_MftC-like"/>
</dbReference>
<proteinExistence type="predicted"/>
<evidence type="ECO:0000259" key="7">
    <source>
        <dbReference type="PROSITE" id="PS51918"/>
    </source>
</evidence>
<comment type="cofactor">
    <cofactor evidence="1">
        <name>[4Fe-4S] cluster</name>
        <dbReference type="ChEBI" id="CHEBI:49883"/>
    </cofactor>
</comment>
<dbReference type="InterPro" id="IPR007197">
    <property type="entry name" value="rSAM"/>
</dbReference>
<dbReference type="AlphaFoldDB" id="A1RQK3"/>
<dbReference type="CDD" id="cd21123">
    <property type="entry name" value="SPASM_MftC-like"/>
    <property type="match status" value="1"/>
</dbReference>
<dbReference type="HOGENOM" id="CLU_009273_4_0_2"/>
<dbReference type="SFLD" id="SFLDG01386">
    <property type="entry name" value="main_SPASM_domain-containing"/>
    <property type="match status" value="1"/>
</dbReference>
<dbReference type="NCBIfam" id="TIGR04085">
    <property type="entry name" value="rSAM_more_4Fe4S"/>
    <property type="match status" value="1"/>
</dbReference>
<dbReference type="InterPro" id="IPR017200">
    <property type="entry name" value="PqqE-like"/>
</dbReference>
<dbReference type="InterPro" id="IPR034391">
    <property type="entry name" value="AdoMet-like_SPASM_containing"/>
</dbReference>
<evidence type="ECO:0000256" key="4">
    <source>
        <dbReference type="ARBA" id="ARBA00022723"/>
    </source>
</evidence>
<dbReference type="FunFam" id="3.20.20.70:FF:000325">
    <property type="entry name" value="Radical SAM domain protein"/>
    <property type="match status" value="1"/>
</dbReference>
<organism evidence="8 9">
    <name type="scientific">Pyrobaculum islandicum (strain DSM 4184 / JCM 9189 / GEO3)</name>
    <dbReference type="NCBI Taxonomy" id="384616"/>
    <lineage>
        <taxon>Archaea</taxon>
        <taxon>Thermoproteota</taxon>
        <taxon>Thermoprotei</taxon>
        <taxon>Thermoproteales</taxon>
        <taxon>Thermoproteaceae</taxon>
        <taxon>Pyrobaculum</taxon>
    </lineage>
</organism>
<dbReference type="SFLD" id="SFLDG01387">
    <property type="entry name" value="BtrN-like_SPASM_domain_contain"/>
    <property type="match status" value="1"/>
</dbReference>
<dbReference type="SMART" id="SM00729">
    <property type="entry name" value="Elp3"/>
    <property type="match status" value="1"/>
</dbReference>
<dbReference type="Pfam" id="PF04055">
    <property type="entry name" value="Radical_SAM"/>
    <property type="match status" value="1"/>
</dbReference>
<accession>A1RQK3</accession>
<dbReference type="SUPFAM" id="SSF102114">
    <property type="entry name" value="Radical SAM enzymes"/>
    <property type="match status" value="1"/>
</dbReference>
<dbReference type="Gene3D" id="3.20.20.70">
    <property type="entry name" value="Aldolase class I"/>
    <property type="match status" value="1"/>
</dbReference>
<dbReference type="SFLD" id="SFLDS00029">
    <property type="entry name" value="Radical_SAM"/>
    <property type="match status" value="2"/>
</dbReference>
<keyword evidence="4" id="KW-0479">Metal-binding</keyword>
<keyword evidence="6" id="KW-0411">Iron-sulfur</keyword>
<dbReference type="PANTHER" id="PTHR11228:SF7">
    <property type="entry name" value="PQQA PEPTIDE CYCLASE"/>
    <property type="match status" value="1"/>
</dbReference>